<gene>
    <name evidence="1" type="ORF">ACI1P1_13960</name>
</gene>
<keyword evidence="2" id="KW-1185">Reference proteome</keyword>
<dbReference type="Proteomes" id="UP001631969">
    <property type="component" value="Unassembled WGS sequence"/>
</dbReference>
<name>A0ACC7NZE2_9BACL</name>
<organism evidence="1 2">
    <name type="scientific">Paenibacillus mesotrionivorans</name>
    <dbReference type="NCBI Taxonomy" id="3160968"/>
    <lineage>
        <taxon>Bacteria</taxon>
        <taxon>Bacillati</taxon>
        <taxon>Bacillota</taxon>
        <taxon>Bacilli</taxon>
        <taxon>Bacillales</taxon>
        <taxon>Paenibacillaceae</taxon>
        <taxon>Paenibacillus</taxon>
    </lineage>
</organism>
<dbReference type="EMBL" id="JBJURJ010000008">
    <property type="protein sequence ID" value="MFM9329394.1"/>
    <property type="molecule type" value="Genomic_DNA"/>
</dbReference>
<proteinExistence type="predicted"/>
<evidence type="ECO:0000313" key="2">
    <source>
        <dbReference type="Proteomes" id="UP001631969"/>
    </source>
</evidence>
<reference evidence="1" key="1">
    <citation type="submission" date="2024-12" db="EMBL/GenBank/DDBJ databases">
        <authorList>
            <person name="Wu N."/>
        </authorList>
    </citation>
    <scope>NUCLEOTIDE SEQUENCE</scope>
    <source>
        <strain evidence="1">P15</strain>
    </source>
</reference>
<protein>
    <submittedName>
        <fullName evidence="1">Uncharacterized protein</fullName>
    </submittedName>
</protein>
<comment type="caution">
    <text evidence="1">The sequence shown here is derived from an EMBL/GenBank/DDBJ whole genome shotgun (WGS) entry which is preliminary data.</text>
</comment>
<accession>A0ACC7NZE2</accession>
<evidence type="ECO:0000313" key="1">
    <source>
        <dbReference type="EMBL" id="MFM9329394.1"/>
    </source>
</evidence>
<sequence>MMDSWFYRYILNSTWFLWTVTVLIIALNFLSPILVWLVMAGKMDKLKLRKKSKTTASGSRGGG</sequence>